<dbReference type="Gene3D" id="1.10.10.1460">
    <property type="match status" value="1"/>
</dbReference>
<organism evidence="9 10">
    <name type="scientific">[Candida] anglica</name>
    <dbReference type="NCBI Taxonomy" id="148631"/>
    <lineage>
        <taxon>Eukaryota</taxon>
        <taxon>Fungi</taxon>
        <taxon>Dikarya</taxon>
        <taxon>Ascomycota</taxon>
        <taxon>Saccharomycotina</taxon>
        <taxon>Pichiomycetes</taxon>
        <taxon>Debaryomycetaceae</taxon>
        <taxon>Kurtzmaniella</taxon>
    </lineage>
</organism>
<feature type="compositionally biased region" description="Polar residues" evidence="8">
    <location>
        <begin position="393"/>
        <end position="411"/>
    </location>
</feature>
<dbReference type="CDD" id="cd22289">
    <property type="entry name" value="RecQL4_SLD2_NTD"/>
    <property type="match status" value="1"/>
</dbReference>
<sequence length="429" mass="47997">MAELIQVKQQIKSWEHGFQKQHGRVPSKEDIKGDVDTYKLYRRYRSLKSGANVTPKKKPITNVNINLESDVEPEDSPTKPAVLSATAELGPTPQANGKVLSIFDIQASMTPPDSSPMKSKPVLNQPDIPHIQPPALSPFKTPTRASKRLDFLTPSRSVRSGGTSLLAQLSSVAGSPSKTLSTPNKPVIDSSMIRGMETPSYISKHNNKFQFSTTEIASPFHDNSSTVVMSAPTTPTRNSSSTSSSSVTTFQVSPSPLKVHRFLSFGGNKQMSTLFKDYQQIKSEKLEGDEDVPKNKVEEEVVHEDGESDIESTNSTVSKLSRKRKGTQKRTTRNWKMKPRVDLTTLVDGMESKNVHEELRRINEGDISEEDEESEEENSDDELLRQQEEAQLAANTKQSRTMVKPISQNYQRLKINDPRTKAFKRRMKR</sequence>
<evidence type="ECO:0000256" key="3">
    <source>
        <dbReference type="ARBA" id="ARBA00018363"/>
    </source>
</evidence>
<feature type="compositionally biased region" description="Acidic residues" evidence="8">
    <location>
        <begin position="366"/>
        <end position="381"/>
    </location>
</feature>
<keyword evidence="5 7" id="KW-0539">Nucleus</keyword>
<dbReference type="EMBL" id="OZ004257">
    <property type="protein sequence ID" value="CAK7908751.1"/>
    <property type="molecule type" value="Genomic_DNA"/>
</dbReference>
<dbReference type="Pfam" id="PF11719">
    <property type="entry name" value="Drc1-Sld2"/>
    <property type="match status" value="1"/>
</dbReference>
<reference evidence="9 10" key="1">
    <citation type="submission" date="2024-01" db="EMBL/GenBank/DDBJ databases">
        <authorList>
            <consortium name="Genoscope - CEA"/>
            <person name="William W."/>
        </authorList>
    </citation>
    <scope>NUCLEOTIDE SEQUENCE [LARGE SCALE GENOMIC DNA]</scope>
    <source>
        <strain evidence="9 10">29B2s-10</strain>
    </source>
</reference>
<dbReference type="Proteomes" id="UP001497600">
    <property type="component" value="Chromosome E"/>
</dbReference>
<comment type="similarity">
    <text evidence="2 7">Belongs to the SLD2 family.</text>
</comment>
<dbReference type="InterPro" id="IPR021110">
    <property type="entry name" value="DNA_rep_checkpnt_protein"/>
</dbReference>
<feature type="compositionally biased region" description="Basic and acidic residues" evidence="8">
    <location>
        <begin position="285"/>
        <end position="305"/>
    </location>
</feature>
<feature type="region of interest" description="Disordered" evidence="8">
    <location>
        <begin position="230"/>
        <end position="250"/>
    </location>
</feature>
<evidence type="ECO:0000256" key="8">
    <source>
        <dbReference type="SAM" id="MobiDB-lite"/>
    </source>
</evidence>
<dbReference type="PANTHER" id="PTHR28124">
    <property type="entry name" value="DNA REPLICATION REGULATOR SLD2"/>
    <property type="match status" value="1"/>
</dbReference>
<accession>A0ABP0EFQ6</accession>
<keyword evidence="6 7" id="KW-0131">Cell cycle</keyword>
<keyword evidence="4 7" id="KW-0235">DNA replication</keyword>
<dbReference type="InterPro" id="IPR040203">
    <property type="entry name" value="Sld2"/>
</dbReference>
<evidence type="ECO:0000256" key="4">
    <source>
        <dbReference type="ARBA" id="ARBA00022705"/>
    </source>
</evidence>
<protein>
    <recommendedName>
        <fullName evidence="3 7">DNA replication regulator SLD2</fullName>
    </recommendedName>
</protein>
<comment type="function">
    <text evidence="7">Has a role in the initiation of DNA replication. Required at S-phase checkpoint.</text>
</comment>
<keyword evidence="10" id="KW-1185">Reference proteome</keyword>
<gene>
    <name evidence="9" type="primary">SLD2</name>
    <name evidence="9" type="ORF">CAAN4_E11650</name>
</gene>
<evidence type="ECO:0000256" key="5">
    <source>
        <dbReference type="ARBA" id="ARBA00023242"/>
    </source>
</evidence>
<name>A0ABP0EFQ6_9ASCO</name>
<feature type="compositionally biased region" description="Basic residues" evidence="8">
    <location>
        <begin position="320"/>
        <end position="338"/>
    </location>
</feature>
<dbReference type="PANTHER" id="PTHR28124:SF1">
    <property type="entry name" value="DNA REPLICATION REGULATOR SLD2"/>
    <property type="match status" value="1"/>
</dbReference>
<evidence type="ECO:0000256" key="2">
    <source>
        <dbReference type="ARBA" id="ARBA00007276"/>
    </source>
</evidence>
<evidence type="ECO:0000256" key="6">
    <source>
        <dbReference type="ARBA" id="ARBA00023306"/>
    </source>
</evidence>
<feature type="region of interest" description="Disordered" evidence="8">
    <location>
        <begin position="285"/>
        <end position="429"/>
    </location>
</feature>
<comment type="subcellular location">
    <subcellularLocation>
        <location evidence="1 7">Nucleus</location>
    </subcellularLocation>
</comment>
<proteinExistence type="inferred from homology"/>
<evidence type="ECO:0000313" key="10">
    <source>
        <dbReference type="Proteomes" id="UP001497600"/>
    </source>
</evidence>
<feature type="compositionally biased region" description="Basic and acidic residues" evidence="8">
    <location>
        <begin position="350"/>
        <end position="364"/>
    </location>
</feature>
<evidence type="ECO:0000256" key="1">
    <source>
        <dbReference type="ARBA" id="ARBA00004123"/>
    </source>
</evidence>
<evidence type="ECO:0000313" key="9">
    <source>
        <dbReference type="EMBL" id="CAK7908751.1"/>
    </source>
</evidence>
<evidence type="ECO:0000256" key="7">
    <source>
        <dbReference type="RuleBase" id="RU367067"/>
    </source>
</evidence>